<accession>A0A1D3MLZ5</accession>
<reference evidence="1 2" key="1">
    <citation type="submission" date="2016-05" db="EMBL/GenBank/DDBJ databases">
        <title>Bacillus thuringiensis and Bacillus weihenstephanensis as novel biocontrol agents of wilt causing Verticillium species.</title>
        <authorList>
            <person name="Hollensteiner J."/>
            <person name="Wemheuer F."/>
            <person name="Harting R."/>
            <person name="Kolarzyk A."/>
            <person name="Diaz-Valerio S."/>
            <person name="Poehlein A."/>
            <person name="Brzuszkiewicz E."/>
            <person name="Nesemann K."/>
            <person name="Braus-Stromeyer S."/>
            <person name="Braus G."/>
            <person name="Daniel R."/>
            <person name="Liesegang H."/>
        </authorList>
    </citation>
    <scope>NUCLEOTIDE SEQUENCE [LARGE SCALE GENOMIC DNA]</scope>
    <source>
        <strain evidence="1 2">GOE11</strain>
    </source>
</reference>
<evidence type="ECO:0000313" key="1">
    <source>
        <dbReference type="EMBL" id="OFD94874.1"/>
    </source>
</evidence>
<proteinExistence type="predicted"/>
<organism evidence="1 2">
    <name type="scientific">Bacillus mycoides</name>
    <dbReference type="NCBI Taxonomy" id="1405"/>
    <lineage>
        <taxon>Bacteria</taxon>
        <taxon>Bacillati</taxon>
        <taxon>Bacillota</taxon>
        <taxon>Bacilli</taxon>
        <taxon>Bacillales</taxon>
        <taxon>Bacillaceae</taxon>
        <taxon>Bacillus</taxon>
        <taxon>Bacillus cereus group</taxon>
    </lineage>
</organism>
<dbReference type="AlphaFoldDB" id="A0A1D3MLZ5"/>
<dbReference type="PATRIC" id="fig|86662.23.peg.2496"/>
<sequence length="67" mass="7966">MPKLRLIPSDLKHISRREHEIPEGVKMIKAPNIWEHGSEVRANLNFVQRWERRISLIDVKREDLNGI</sequence>
<comment type="caution">
    <text evidence="1">The sequence shown here is derived from an EMBL/GenBank/DDBJ whole genome shotgun (WGS) entry which is preliminary data.</text>
</comment>
<dbReference type="EMBL" id="LXLX01000029">
    <property type="protein sequence ID" value="OFD94874.1"/>
    <property type="molecule type" value="Genomic_DNA"/>
</dbReference>
<protein>
    <submittedName>
        <fullName evidence="1">Uncharacterized protein</fullName>
    </submittedName>
</protein>
<gene>
    <name evidence="1" type="ORF">BWGOE11_25470</name>
</gene>
<name>A0A1D3MLZ5_BACMY</name>
<dbReference type="Proteomes" id="UP000175835">
    <property type="component" value="Unassembled WGS sequence"/>
</dbReference>
<dbReference type="RefSeq" id="WP_002109970.1">
    <property type="nucleotide sequence ID" value="NZ_FMJF01000022.1"/>
</dbReference>
<evidence type="ECO:0000313" key="2">
    <source>
        <dbReference type="Proteomes" id="UP000175835"/>
    </source>
</evidence>